<dbReference type="InterPro" id="IPR016032">
    <property type="entry name" value="Sig_transdc_resp-reg_C-effctor"/>
</dbReference>
<dbReference type="PANTHER" id="PTHR44688">
    <property type="entry name" value="DNA-BINDING TRANSCRIPTIONAL ACTIVATOR DEVR_DOSR"/>
    <property type="match status" value="1"/>
</dbReference>
<dbReference type="Gene3D" id="1.10.10.10">
    <property type="entry name" value="Winged helix-like DNA-binding domain superfamily/Winged helix DNA-binding domain"/>
    <property type="match status" value="1"/>
</dbReference>
<evidence type="ECO:0000259" key="4">
    <source>
        <dbReference type="PROSITE" id="PS50043"/>
    </source>
</evidence>
<dbReference type="AlphaFoldDB" id="A0A5S5D3C5"/>
<gene>
    <name evidence="5" type="ORF">BD833_101255</name>
</gene>
<feature type="domain" description="HTH luxR-type" evidence="4">
    <location>
        <begin position="327"/>
        <end position="392"/>
    </location>
</feature>
<dbReference type="PROSITE" id="PS50043">
    <property type="entry name" value="HTH_LUXR_2"/>
    <property type="match status" value="1"/>
</dbReference>
<dbReference type="CDD" id="cd06170">
    <property type="entry name" value="LuxR_C_like"/>
    <property type="match status" value="1"/>
</dbReference>
<evidence type="ECO:0000256" key="2">
    <source>
        <dbReference type="ARBA" id="ARBA00023125"/>
    </source>
</evidence>
<keyword evidence="1" id="KW-0805">Transcription regulation</keyword>
<protein>
    <submittedName>
        <fullName evidence="5">Regulatory LuxR family protein</fullName>
    </submittedName>
</protein>
<dbReference type="InterPro" id="IPR036388">
    <property type="entry name" value="WH-like_DNA-bd_sf"/>
</dbReference>
<dbReference type="GO" id="GO:0006355">
    <property type="term" value="P:regulation of DNA-templated transcription"/>
    <property type="evidence" value="ECO:0007669"/>
    <property type="project" value="InterPro"/>
</dbReference>
<evidence type="ECO:0000313" key="5">
    <source>
        <dbReference type="EMBL" id="TYP90537.1"/>
    </source>
</evidence>
<dbReference type="Pfam" id="PF00196">
    <property type="entry name" value="GerE"/>
    <property type="match status" value="1"/>
</dbReference>
<keyword evidence="6" id="KW-1185">Reference proteome</keyword>
<name>A0A5S5D3C5_9ACTN</name>
<comment type="caution">
    <text evidence="5">The sequence shown here is derived from an EMBL/GenBank/DDBJ whole genome shotgun (WGS) entry which is preliminary data.</text>
</comment>
<dbReference type="PROSITE" id="PS00622">
    <property type="entry name" value="HTH_LUXR_1"/>
    <property type="match status" value="1"/>
</dbReference>
<accession>A0A5S5D3C5</accession>
<dbReference type="PANTHER" id="PTHR44688:SF16">
    <property type="entry name" value="DNA-BINDING TRANSCRIPTIONAL ACTIVATOR DEVR_DOSR"/>
    <property type="match status" value="1"/>
</dbReference>
<evidence type="ECO:0000256" key="3">
    <source>
        <dbReference type="ARBA" id="ARBA00023163"/>
    </source>
</evidence>
<dbReference type="PRINTS" id="PR00038">
    <property type="entry name" value="HTHLUXR"/>
</dbReference>
<evidence type="ECO:0000256" key="1">
    <source>
        <dbReference type="ARBA" id="ARBA00023015"/>
    </source>
</evidence>
<dbReference type="SMART" id="SM00421">
    <property type="entry name" value="HTH_LUXR"/>
    <property type="match status" value="1"/>
</dbReference>
<sequence>MWRVAGRRNTPVCVVESDPQLSGVPTTGRRRHTGRVRSSLPADRVRAQVAGLAASGLDVPTFTRSALHALGRAVPFSAACISTADPATGLVTGTVKAGFDEHHDDEWAYFEYEVPEPSTFLEVARRPSRVMALRDETDGRLELSPRFTGFIRRYWDFGDELRGVLTTEGATWGFIALFREGARAGFTAPEQAFVGGLGGALAGGLRSGLLAAAVTPAGPQVDGPAVLVVDARGEIASATPGAATRVGELGGGPLGSAPLPLALLALVGAARGARVGGSTPLVPRVRLRTRAGHWVVAHASRLMSREGTASDVVVTIEEARPPEIVPIVVAAFGLTPREQDVVQLVLRGMDTGAIAATLHLSAYTVQDHLKAIFAKVGVRSRRELTAKVYYDQYAPRLAAGQAVGPSGWFRPPA</sequence>
<evidence type="ECO:0000313" key="6">
    <source>
        <dbReference type="Proteomes" id="UP000322499"/>
    </source>
</evidence>
<dbReference type="SUPFAM" id="SSF46894">
    <property type="entry name" value="C-terminal effector domain of the bipartite response regulators"/>
    <property type="match status" value="1"/>
</dbReference>
<dbReference type="EMBL" id="VNHW01000001">
    <property type="protein sequence ID" value="TYP90537.1"/>
    <property type="molecule type" value="Genomic_DNA"/>
</dbReference>
<dbReference type="GO" id="GO:0003677">
    <property type="term" value="F:DNA binding"/>
    <property type="evidence" value="ECO:0007669"/>
    <property type="project" value="UniProtKB-KW"/>
</dbReference>
<keyword evidence="3" id="KW-0804">Transcription</keyword>
<keyword evidence="2" id="KW-0238">DNA-binding</keyword>
<proteinExistence type="predicted"/>
<reference evidence="5 6" key="1">
    <citation type="submission" date="2019-07" db="EMBL/GenBank/DDBJ databases">
        <title>Genomic Encyclopedia of Archaeal and Bacterial Type Strains, Phase II (KMG-II): from individual species to whole genera.</title>
        <authorList>
            <person name="Goeker M."/>
        </authorList>
    </citation>
    <scope>NUCLEOTIDE SEQUENCE [LARGE SCALE GENOMIC DNA]</scope>
    <source>
        <strain evidence="5 6">DSM 46842</strain>
    </source>
</reference>
<organism evidence="5 6">
    <name type="scientific">Blastococcus xanthinilyticus</name>
    <dbReference type="NCBI Taxonomy" id="1564164"/>
    <lineage>
        <taxon>Bacteria</taxon>
        <taxon>Bacillati</taxon>
        <taxon>Actinomycetota</taxon>
        <taxon>Actinomycetes</taxon>
        <taxon>Geodermatophilales</taxon>
        <taxon>Geodermatophilaceae</taxon>
        <taxon>Blastococcus</taxon>
    </lineage>
</organism>
<dbReference type="InterPro" id="IPR000792">
    <property type="entry name" value="Tscrpt_reg_LuxR_C"/>
</dbReference>
<dbReference type="Proteomes" id="UP000322499">
    <property type="component" value="Unassembled WGS sequence"/>
</dbReference>